<dbReference type="AlphaFoldDB" id="A0A5D3F674"/>
<reference evidence="1 2" key="1">
    <citation type="submission" date="2019-08" db="EMBL/GenBank/DDBJ databases">
        <title>Actinomadura sp. nov. CYP1-5 isolated from mountain soil.</title>
        <authorList>
            <person name="Songsumanus A."/>
            <person name="Kuncharoen N."/>
            <person name="Kudo T."/>
            <person name="Yuki M."/>
            <person name="Igarashi Y."/>
            <person name="Tanasupawat S."/>
        </authorList>
    </citation>
    <scope>NUCLEOTIDE SEQUENCE [LARGE SCALE GENOMIC DNA]</scope>
    <source>
        <strain evidence="1 2">CYP1-5</strain>
    </source>
</reference>
<dbReference type="Proteomes" id="UP000323505">
    <property type="component" value="Unassembled WGS sequence"/>
</dbReference>
<gene>
    <name evidence="1" type="ORF">FXF68_37455</name>
</gene>
<evidence type="ECO:0000313" key="1">
    <source>
        <dbReference type="EMBL" id="TYK43821.1"/>
    </source>
</evidence>
<keyword evidence="2" id="KW-1185">Reference proteome</keyword>
<protein>
    <submittedName>
        <fullName evidence="1">Uncharacterized protein</fullName>
    </submittedName>
</protein>
<proteinExistence type="predicted"/>
<comment type="caution">
    <text evidence="1">The sequence shown here is derived from an EMBL/GenBank/DDBJ whole genome shotgun (WGS) entry which is preliminary data.</text>
</comment>
<accession>A0A5D3F674</accession>
<evidence type="ECO:0000313" key="2">
    <source>
        <dbReference type="Proteomes" id="UP000323505"/>
    </source>
</evidence>
<sequence>MSTEFPMEEGEPIGGENEELFEKLRELGFMVAPQGEAVIFSREGEQARVGPRTDYVLPLSEMEHLKEQLTGPVKPLQDYFGFMSPSNGWFEVTVTSQRRAGRSRLFDPILGRVGSDGVECRHRNGTPMLSVEPPGRYQGQPAVNAIHVSDVGTNVCIELSWASPCGILFGYPNGRLSNSAPPRFISSLSLKVDFGSTQAEAALLSQGMQLVDSIIFELNVRNRLAIEPLRRAEEEREFRRRRYEHTDSARFPQISLQREVSELFSFAESARDNPPLAFLSFYQVLEYFFPYAVRRNAMRKMRKEIADPFFSGSSDQAILRLLAVAESATNASEVTQISTLISDSVRSDRILDFLDDDERRSHFGKNGPISGVEAINAKNPHKTIAAQVSDRIYRIRNRIVHAKDDPKYADVRVLLPKSREAFALGPDIELIRLLAIEVIIDSQVG</sequence>
<name>A0A5D3F674_9ACTN</name>
<dbReference type="EMBL" id="VSRQ01000010">
    <property type="protein sequence ID" value="TYK43821.1"/>
    <property type="molecule type" value="Genomic_DNA"/>
</dbReference>
<dbReference type="RefSeq" id="WP_148767552.1">
    <property type="nucleotide sequence ID" value="NZ_VSRQ01000010.1"/>
</dbReference>
<organism evidence="1 2">
    <name type="scientific">Actinomadura decatromicini</name>
    <dbReference type="NCBI Taxonomy" id="2604572"/>
    <lineage>
        <taxon>Bacteria</taxon>
        <taxon>Bacillati</taxon>
        <taxon>Actinomycetota</taxon>
        <taxon>Actinomycetes</taxon>
        <taxon>Streptosporangiales</taxon>
        <taxon>Thermomonosporaceae</taxon>
        <taxon>Actinomadura</taxon>
    </lineage>
</organism>